<dbReference type="Proteomes" id="UP000236319">
    <property type="component" value="Unassembled WGS sequence"/>
</dbReference>
<evidence type="ECO:0000256" key="1">
    <source>
        <dbReference type="SAM" id="Phobius"/>
    </source>
</evidence>
<dbReference type="GeneID" id="39874676"/>
<dbReference type="OrthoDB" id="360160at2759"/>
<dbReference type="VEuPathDB" id="PiroplasmaDB:BOVATA_023990"/>
<evidence type="ECO:0000313" key="3">
    <source>
        <dbReference type="Proteomes" id="UP000236319"/>
    </source>
</evidence>
<dbReference type="RefSeq" id="XP_028867149.1">
    <property type="nucleotide sequence ID" value="XM_029011316.1"/>
</dbReference>
<accession>A0A2H6KD32</accession>
<reference evidence="2 3" key="1">
    <citation type="journal article" date="2017" name="BMC Genomics">
        <title>Whole-genome assembly of Babesia ovata and comparative genomics between closely related pathogens.</title>
        <authorList>
            <person name="Yamagishi J."/>
            <person name="Asada M."/>
            <person name="Hakimi H."/>
            <person name="Tanaka T.Q."/>
            <person name="Sugimoto C."/>
            <person name="Kawazu S."/>
        </authorList>
    </citation>
    <scope>NUCLEOTIDE SEQUENCE [LARGE SCALE GENOMIC DNA]</scope>
    <source>
        <strain evidence="2 3">Miyake</strain>
    </source>
</reference>
<name>A0A2H6KD32_9APIC</name>
<organism evidence="2 3">
    <name type="scientific">Babesia ovata</name>
    <dbReference type="NCBI Taxonomy" id="189622"/>
    <lineage>
        <taxon>Eukaryota</taxon>
        <taxon>Sar</taxon>
        <taxon>Alveolata</taxon>
        <taxon>Apicomplexa</taxon>
        <taxon>Aconoidasida</taxon>
        <taxon>Piroplasmida</taxon>
        <taxon>Babesiidae</taxon>
        <taxon>Babesia</taxon>
    </lineage>
</organism>
<keyword evidence="1" id="KW-0472">Membrane</keyword>
<sequence>MRTVQRKVSSPSQCSYDYENEDGSEKVVRSGLTADGSISQRSTIDNGVGDVYEDLFLLQEIAFDLPEIEGSLLSVISNVKHCNSYTFPAWFLKFFTASFHYLLIAGFVFIIGLIAGIFVSSPTGISGSFVWHSSAKAPSAPQSKLFVYHNAGTQSLSVEGTLYLSHHLLNPTPFTASFSSLVSVLYLPQDLSIVRGTDDCRNETVWKKIGNSGSTLLKFPNLKIFQGSSTVQNQRVFPGRSVSDVYGNLPAAGEAGARAVDEGNLVTVSDVKQVSKKDRGDDIQVADSSMFDLFRSYLMLGNRLHVVASVQWGLNEVSYMISVKQVLARNAGNSELFDSLLRDCRRGAILLQIASVDQRFETMFFGGDMPPHHFAPVSVTCKMPRPGTAGHDLRAAWRGQSDAFVKQFNILLNMDTVSDMRYPLRPSRTESNTA</sequence>
<keyword evidence="3" id="KW-1185">Reference proteome</keyword>
<proteinExistence type="predicted"/>
<evidence type="ECO:0000313" key="2">
    <source>
        <dbReference type="EMBL" id="GBE60906.1"/>
    </source>
</evidence>
<keyword evidence="1" id="KW-0812">Transmembrane</keyword>
<dbReference type="EMBL" id="BDSA01000002">
    <property type="protein sequence ID" value="GBE60906.1"/>
    <property type="molecule type" value="Genomic_DNA"/>
</dbReference>
<comment type="caution">
    <text evidence="2">The sequence shown here is derived from an EMBL/GenBank/DDBJ whole genome shotgun (WGS) entry which is preliminary data.</text>
</comment>
<gene>
    <name evidence="2" type="ORF">BOVATA_023990</name>
</gene>
<keyword evidence="1" id="KW-1133">Transmembrane helix</keyword>
<dbReference type="AlphaFoldDB" id="A0A2H6KD32"/>
<protein>
    <submittedName>
        <fullName evidence="2">Adenylate cyclase</fullName>
    </submittedName>
</protein>
<feature type="transmembrane region" description="Helical" evidence="1">
    <location>
        <begin position="99"/>
        <end position="119"/>
    </location>
</feature>